<keyword evidence="1" id="KW-0175">Coiled coil</keyword>
<proteinExistence type="predicted"/>
<comment type="caution">
    <text evidence="2">The sequence shown here is derived from an EMBL/GenBank/DDBJ whole genome shotgun (WGS) entry which is preliminary data.</text>
</comment>
<dbReference type="Proteomes" id="UP001597221">
    <property type="component" value="Unassembled WGS sequence"/>
</dbReference>
<name>A0ABW4HU69_9BACI</name>
<evidence type="ECO:0000256" key="1">
    <source>
        <dbReference type="SAM" id="Coils"/>
    </source>
</evidence>
<keyword evidence="3" id="KW-1185">Reference proteome</keyword>
<sequence>MGKKKRSFYILLISVALFTGGLTITAADSSISGVLTTWFNNKTDESIEEIDRAIQEEQAEQTERLKAALVEKVTEVEIELQELIEEEKEKQVDMLRKYADEKLQQLPNLEIGTEDKAVLEKELERIYQAAIKEMEEVTIEYSSEAGGEE</sequence>
<gene>
    <name evidence="2" type="ORF">ACFSBH_14240</name>
</gene>
<reference evidence="3" key="1">
    <citation type="journal article" date="2019" name="Int. J. Syst. Evol. Microbiol.">
        <title>The Global Catalogue of Microorganisms (GCM) 10K type strain sequencing project: providing services to taxonomists for standard genome sequencing and annotation.</title>
        <authorList>
            <consortium name="The Broad Institute Genomics Platform"/>
            <consortium name="The Broad Institute Genome Sequencing Center for Infectious Disease"/>
            <person name="Wu L."/>
            <person name="Ma J."/>
        </authorList>
    </citation>
    <scope>NUCLEOTIDE SEQUENCE [LARGE SCALE GENOMIC DNA]</scope>
    <source>
        <strain evidence="3">CGMCC 1.12376</strain>
    </source>
</reference>
<evidence type="ECO:0008006" key="4">
    <source>
        <dbReference type="Google" id="ProtNLM"/>
    </source>
</evidence>
<dbReference type="EMBL" id="JBHUDE010000132">
    <property type="protein sequence ID" value="MFD1608781.1"/>
    <property type="molecule type" value="Genomic_DNA"/>
</dbReference>
<organism evidence="2 3">
    <name type="scientific">Oceanobacillus luteolus</name>
    <dbReference type="NCBI Taxonomy" id="1274358"/>
    <lineage>
        <taxon>Bacteria</taxon>
        <taxon>Bacillati</taxon>
        <taxon>Bacillota</taxon>
        <taxon>Bacilli</taxon>
        <taxon>Bacillales</taxon>
        <taxon>Bacillaceae</taxon>
        <taxon>Oceanobacillus</taxon>
    </lineage>
</organism>
<accession>A0ABW4HU69</accession>
<evidence type="ECO:0000313" key="2">
    <source>
        <dbReference type="EMBL" id="MFD1608781.1"/>
    </source>
</evidence>
<protein>
    <recommendedName>
        <fullName evidence="4">OmpH family outer membrane protein</fullName>
    </recommendedName>
</protein>
<evidence type="ECO:0000313" key="3">
    <source>
        <dbReference type="Proteomes" id="UP001597221"/>
    </source>
</evidence>
<dbReference type="RefSeq" id="WP_379598189.1">
    <property type="nucleotide sequence ID" value="NZ_JBHUDE010000132.1"/>
</dbReference>
<feature type="coiled-coil region" evidence="1">
    <location>
        <begin position="40"/>
        <end position="93"/>
    </location>
</feature>